<evidence type="ECO:0000256" key="4">
    <source>
        <dbReference type="ARBA" id="ARBA00022989"/>
    </source>
</evidence>
<reference evidence="8" key="2">
    <citation type="submission" date="2020-06" db="EMBL/GenBank/DDBJ databases">
        <authorList>
            <person name="Sheffer M."/>
        </authorList>
    </citation>
    <scope>NUCLEOTIDE SEQUENCE</scope>
</reference>
<evidence type="ECO:0000256" key="3">
    <source>
        <dbReference type="ARBA" id="ARBA00022692"/>
    </source>
</evidence>
<keyword evidence="9" id="KW-1185">Reference proteome</keyword>
<dbReference type="PANTHER" id="PTHR16172:SF41">
    <property type="entry name" value="MAJOR FACILITATOR SUPERFAMILY DOMAIN-CONTAINING PROTEIN 6-LIKE"/>
    <property type="match status" value="1"/>
</dbReference>
<organism evidence="8 9">
    <name type="scientific">Argiope bruennichi</name>
    <name type="common">Wasp spider</name>
    <name type="synonym">Aranea bruennichi</name>
    <dbReference type="NCBI Taxonomy" id="94029"/>
    <lineage>
        <taxon>Eukaryota</taxon>
        <taxon>Metazoa</taxon>
        <taxon>Ecdysozoa</taxon>
        <taxon>Arthropoda</taxon>
        <taxon>Chelicerata</taxon>
        <taxon>Arachnida</taxon>
        <taxon>Araneae</taxon>
        <taxon>Araneomorphae</taxon>
        <taxon>Entelegynae</taxon>
        <taxon>Araneoidea</taxon>
        <taxon>Araneidae</taxon>
        <taxon>Argiope</taxon>
    </lineage>
</organism>
<protein>
    <submittedName>
        <fullName evidence="8">Major facilitator superfamily like protein</fullName>
    </submittedName>
</protein>
<dbReference type="SUPFAM" id="SSF103473">
    <property type="entry name" value="MFS general substrate transporter"/>
    <property type="match status" value="1"/>
</dbReference>
<comment type="caution">
    <text evidence="8">The sequence shown here is derived from an EMBL/GenBank/DDBJ whole genome shotgun (WGS) entry which is preliminary data.</text>
</comment>
<comment type="similarity">
    <text evidence="2">Belongs to the major facilitator superfamily. MFSD6 family.</text>
</comment>
<reference evidence="8" key="1">
    <citation type="journal article" date="2020" name="bioRxiv">
        <title>Chromosome-level reference genome of the European wasp spider Argiope bruennichi: a resource for studies on range expansion and evolutionary adaptation.</title>
        <authorList>
            <person name="Sheffer M.M."/>
            <person name="Hoppe A."/>
            <person name="Krehenwinkel H."/>
            <person name="Uhl G."/>
            <person name="Kuss A.W."/>
            <person name="Jensen L."/>
            <person name="Jensen C."/>
            <person name="Gillespie R.G."/>
            <person name="Hoff K.J."/>
            <person name="Prost S."/>
        </authorList>
    </citation>
    <scope>NUCLEOTIDE SEQUENCE</scope>
</reference>
<comment type="subcellular location">
    <subcellularLocation>
        <location evidence="1">Membrane</location>
        <topology evidence="1">Multi-pass membrane protein</topology>
    </subcellularLocation>
</comment>
<proteinExistence type="inferred from homology"/>
<dbReference type="InterPro" id="IPR051717">
    <property type="entry name" value="MFS_MFSD6"/>
</dbReference>
<dbReference type="Proteomes" id="UP000807504">
    <property type="component" value="Unassembled WGS sequence"/>
</dbReference>
<evidence type="ECO:0000313" key="9">
    <source>
        <dbReference type="Proteomes" id="UP000807504"/>
    </source>
</evidence>
<feature type="transmembrane region" description="Helical" evidence="6">
    <location>
        <begin position="187"/>
        <end position="207"/>
    </location>
</feature>
<dbReference type="EMBL" id="JABXBU010002230">
    <property type="protein sequence ID" value="KAF8766469.1"/>
    <property type="molecule type" value="Genomic_DNA"/>
</dbReference>
<evidence type="ECO:0000256" key="2">
    <source>
        <dbReference type="ARBA" id="ARBA00005241"/>
    </source>
</evidence>
<dbReference type="GO" id="GO:0016020">
    <property type="term" value="C:membrane"/>
    <property type="evidence" value="ECO:0007669"/>
    <property type="project" value="UniProtKB-SubCell"/>
</dbReference>
<sequence>MIWNILKLNLVKPHFSKDILKNVGTIIKEKNSSFSNLGRVRQVSGWGSSVLPRCGSSHHRGYSLVCGGPQRAFLRGELPFMFFSGWMLKKMGYFNILTISLLAYCIRFFWYSILDNPWLILPIEWTHGITYGVFYTSIATYAKMSAKPGTETTTQSVIFATYDGLGAGCGNIVAGLGFDYIGPHATFFYTGIFFGCCSVFSMLYTFFNRRKKKPETVEET</sequence>
<dbReference type="Pfam" id="PF12832">
    <property type="entry name" value="MFS_1_like"/>
    <property type="match status" value="1"/>
</dbReference>
<evidence type="ECO:0000256" key="5">
    <source>
        <dbReference type="ARBA" id="ARBA00023136"/>
    </source>
</evidence>
<feature type="transmembrane region" description="Helical" evidence="6">
    <location>
        <begin position="93"/>
        <end position="113"/>
    </location>
</feature>
<keyword evidence="3 6" id="KW-0812">Transmembrane</keyword>
<accession>A0A8T0E3K9</accession>
<feature type="domain" description="Major facilitator superfamily associated" evidence="7">
    <location>
        <begin position="76"/>
        <end position="188"/>
    </location>
</feature>
<evidence type="ECO:0000259" key="7">
    <source>
        <dbReference type="Pfam" id="PF12832"/>
    </source>
</evidence>
<dbReference type="Gene3D" id="1.20.1250.20">
    <property type="entry name" value="MFS general substrate transporter like domains"/>
    <property type="match status" value="1"/>
</dbReference>
<dbReference type="InterPro" id="IPR036259">
    <property type="entry name" value="MFS_trans_sf"/>
</dbReference>
<keyword evidence="4 6" id="KW-1133">Transmembrane helix</keyword>
<keyword evidence="5 6" id="KW-0472">Membrane</keyword>
<evidence type="ECO:0000313" key="8">
    <source>
        <dbReference type="EMBL" id="KAF8766469.1"/>
    </source>
</evidence>
<gene>
    <name evidence="8" type="ORF">HNY73_019528</name>
</gene>
<dbReference type="PANTHER" id="PTHR16172">
    <property type="entry name" value="MAJOR FACILITATOR SUPERFAMILY DOMAIN-CONTAINING PROTEIN 6-LIKE"/>
    <property type="match status" value="1"/>
</dbReference>
<evidence type="ECO:0000256" key="6">
    <source>
        <dbReference type="SAM" id="Phobius"/>
    </source>
</evidence>
<dbReference type="InterPro" id="IPR024989">
    <property type="entry name" value="MFS_assoc_dom"/>
</dbReference>
<evidence type="ECO:0000256" key="1">
    <source>
        <dbReference type="ARBA" id="ARBA00004141"/>
    </source>
</evidence>
<dbReference type="AlphaFoldDB" id="A0A8T0E3K9"/>
<feature type="transmembrane region" description="Helical" evidence="6">
    <location>
        <begin position="156"/>
        <end position="181"/>
    </location>
</feature>
<name>A0A8T0E3K9_ARGBR</name>